<dbReference type="RefSeq" id="XP_001828487.2">
    <property type="nucleotide sequence ID" value="XM_001828435.2"/>
</dbReference>
<feature type="compositionally biased region" description="Basic and acidic residues" evidence="18">
    <location>
        <begin position="590"/>
        <end position="604"/>
    </location>
</feature>
<dbReference type="AlphaFoldDB" id="A8N0T6"/>
<keyword evidence="11" id="KW-0067">ATP-binding</keyword>
<comment type="similarity">
    <text evidence="3">Belongs to the ku80 family.</text>
</comment>
<dbReference type="InterPro" id="IPR016194">
    <property type="entry name" value="SPOC-like_C_dom_sf"/>
</dbReference>
<keyword evidence="6" id="KW-0158">Chromosome</keyword>
<keyword evidence="9" id="KW-0378">Hydrolase</keyword>
<feature type="compositionally biased region" description="Polar residues" evidence="18">
    <location>
        <begin position="622"/>
        <end position="636"/>
    </location>
</feature>
<feature type="domain" description="Ku" evidence="19">
    <location>
        <begin position="338"/>
        <end position="472"/>
    </location>
</feature>
<evidence type="ECO:0000256" key="5">
    <source>
        <dbReference type="ARBA" id="ARBA00021792"/>
    </source>
</evidence>
<evidence type="ECO:0000256" key="14">
    <source>
        <dbReference type="ARBA" id="ARBA00023172"/>
    </source>
</evidence>
<evidence type="ECO:0000256" key="7">
    <source>
        <dbReference type="ARBA" id="ARBA00022741"/>
    </source>
</evidence>
<keyword evidence="15" id="KW-0234">DNA repair</keyword>
<dbReference type="EC" id="3.6.4.12" evidence="4"/>
<evidence type="ECO:0000256" key="16">
    <source>
        <dbReference type="ARBA" id="ARBA00023242"/>
    </source>
</evidence>
<feature type="compositionally biased region" description="Acidic residues" evidence="18">
    <location>
        <begin position="657"/>
        <end position="673"/>
    </location>
</feature>
<evidence type="ECO:0000256" key="18">
    <source>
        <dbReference type="SAM" id="MobiDB-lite"/>
    </source>
</evidence>
<dbReference type="eggNOG" id="KOG2326">
    <property type="taxonomic scope" value="Eukaryota"/>
</dbReference>
<protein>
    <recommendedName>
        <fullName evidence="5">ATP-dependent DNA helicase II subunit 2</fullName>
        <ecNumber evidence="4">3.6.4.12</ecNumber>
    </recommendedName>
    <alternativeName>
        <fullName evidence="17">ATP-dependent DNA helicase II subunit Ku80</fullName>
    </alternativeName>
</protein>
<evidence type="ECO:0000259" key="19">
    <source>
        <dbReference type="SMART" id="SM00559"/>
    </source>
</evidence>
<dbReference type="InterPro" id="IPR036494">
    <property type="entry name" value="Ku_C_sf"/>
</dbReference>
<dbReference type="SUPFAM" id="SSF101420">
    <property type="entry name" value="C-terminal domain of Ku80"/>
    <property type="match status" value="1"/>
</dbReference>
<dbReference type="HOGENOM" id="CLU_010975_1_0_1"/>
<dbReference type="OMA" id="WAMQYVW"/>
<dbReference type="GO" id="GO:0042162">
    <property type="term" value="F:telomeric DNA binding"/>
    <property type="evidence" value="ECO:0007669"/>
    <property type="project" value="InterPro"/>
</dbReference>
<dbReference type="Gene3D" id="1.10.1600.10">
    <property type="match status" value="1"/>
</dbReference>
<evidence type="ECO:0000313" key="21">
    <source>
        <dbReference type="Proteomes" id="UP000001861"/>
    </source>
</evidence>
<dbReference type="SMART" id="SM00559">
    <property type="entry name" value="Ku78"/>
    <property type="match status" value="1"/>
</dbReference>
<evidence type="ECO:0000256" key="6">
    <source>
        <dbReference type="ARBA" id="ARBA00022454"/>
    </source>
</evidence>
<dbReference type="SUPFAM" id="SSF53300">
    <property type="entry name" value="vWA-like"/>
    <property type="match status" value="1"/>
</dbReference>
<dbReference type="PANTHER" id="PTHR12604:SF4">
    <property type="entry name" value="X-RAY REPAIR CROSS-COMPLEMENTING PROTEIN 5"/>
    <property type="match status" value="1"/>
</dbReference>
<keyword evidence="12" id="KW-0779">Telomere</keyword>
<dbReference type="GO" id="GO:0006303">
    <property type="term" value="P:double-strand break repair via nonhomologous end joining"/>
    <property type="evidence" value="ECO:0007669"/>
    <property type="project" value="InterPro"/>
</dbReference>
<feature type="compositionally biased region" description="Acidic residues" evidence="18">
    <location>
        <begin position="710"/>
        <end position="719"/>
    </location>
</feature>
<keyword evidence="16" id="KW-0539">Nucleus</keyword>
<dbReference type="FunFam" id="1.10.1600.10:FF:000002">
    <property type="entry name" value="X-ray repair cross-complementing protein 5"/>
    <property type="match status" value="1"/>
</dbReference>
<dbReference type="GeneID" id="6004911"/>
<dbReference type="InterPro" id="IPR014893">
    <property type="entry name" value="Ku_PK_bind"/>
</dbReference>
<dbReference type="OrthoDB" id="30826at2759"/>
<dbReference type="GO" id="GO:0016787">
    <property type="term" value="F:hydrolase activity"/>
    <property type="evidence" value="ECO:0007669"/>
    <property type="project" value="UniProtKB-KW"/>
</dbReference>
<dbReference type="GO" id="GO:0003690">
    <property type="term" value="F:double-stranded DNA binding"/>
    <property type="evidence" value="ECO:0007669"/>
    <property type="project" value="TreeGrafter"/>
</dbReference>
<dbReference type="Proteomes" id="UP000001861">
    <property type="component" value="Unassembled WGS sequence"/>
</dbReference>
<dbReference type="InterPro" id="IPR006164">
    <property type="entry name" value="DNA_bd_Ku70/Ku80"/>
</dbReference>
<dbReference type="Gene3D" id="2.40.290.10">
    <property type="match status" value="1"/>
</dbReference>
<evidence type="ECO:0000256" key="10">
    <source>
        <dbReference type="ARBA" id="ARBA00022806"/>
    </source>
</evidence>
<dbReference type="PANTHER" id="PTHR12604">
    <property type="entry name" value="KU AUTOANTIGEN DNA HELICASE"/>
    <property type="match status" value="1"/>
</dbReference>
<dbReference type="GO" id="GO:0005524">
    <property type="term" value="F:ATP binding"/>
    <property type="evidence" value="ECO:0007669"/>
    <property type="project" value="UniProtKB-KW"/>
</dbReference>
<dbReference type="GO" id="GO:0003684">
    <property type="term" value="F:damaged DNA binding"/>
    <property type="evidence" value="ECO:0007669"/>
    <property type="project" value="InterPro"/>
</dbReference>
<gene>
    <name evidence="20" type="ORF">CC1G_08633</name>
</gene>
<dbReference type="Pfam" id="PF03731">
    <property type="entry name" value="Ku_N"/>
    <property type="match status" value="1"/>
</dbReference>
<evidence type="ECO:0000313" key="20">
    <source>
        <dbReference type="EMBL" id="EAU93320.2"/>
    </source>
</evidence>
<reference evidence="20 21" key="1">
    <citation type="journal article" date="2010" name="Proc. Natl. Acad. Sci. U.S.A.">
        <title>Insights into evolution of multicellular fungi from the assembled chromosomes of the mushroom Coprinopsis cinerea (Coprinus cinereus).</title>
        <authorList>
            <person name="Stajich J.E."/>
            <person name="Wilke S.K."/>
            <person name="Ahren D."/>
            <person name="Au C.H."/>
            <person name="Birren B.W."/>
            <person name="Borodovsky M."/>
            <person name="Burns C."/>
            <person name="Canback B."/>
            <person name="Casselton L.A."/>
            <person name="Cheng C.K."/>
            <person name="Deng J."/>
            <person name="Dietrich F.S."/>
            <person name="Fargo D.C."/>
            <person name="Farman M.L."/>
            <person name="Gathman A.C."/>
            <person name="Goldberg J."/>
            <person name="Guigo R."/>
            <person name="Hoegger P.J."/>
            <person name="Hooker J.B."/>
            <person name="Huggins A."/>
            <person name="James T.Y."/>
            <person name="Kamada T."/>
            <person name="Kilaru S."/>
            <person name="Kodira C."/>
            <person name="Kues U."/>
            <person name="Kupfer D."/>
            <person name="Kwan H.S."/>
            <person name="Lomsadze A."/>
            <person name="Li W."/>
            <person name="Lilly W.W."/>
            <person name="Ma L.J."/>
            <person name="Mackey A.J."/>
            <person name="Manning G."/>
            <person name="Martin F."/>
            <person name="Muraguchi H."/>
            <person name="Natvig D.O."/>
            <person name="Palmerini H."/>
            <person name="Ramesh M.A."/>
            <person name="Rehmeyer C.J."/>
            <person name="Roe B.A."/>
            <person name="Shenoy N."/>
            <person name="Stanke M."/>
            <person name="Ter-Hovhannisyan V."/>
            <person name="Tunlid A."/>
            <person name="Velagapudi R."/>
            <person name="Vision T.J."/>
            <person name="Zeng Q."/>
            <person name="Zolan M.E."/>
            <person name="Pukkila P.J."/>
        </authorList>
    </citation>
    <scope>NUCLEOTIDE SEQUENCE [LARGE SCALE GENOMIC DNA]</scope>
    <source>
        <strain evidence="21">Okayama-7 / 130 / ATCC MYA-4618 / FGSC 9003</strain>
    </source>
</reference>
<dbReference type="STRING" id="240176.A8N0T6"/>
<dbReference type="Pfam" id="PF02735">
    <property type="entry name" value="Ku"/>
    <property type="match status" value="1"/>
</dbReference>
<keyword evidence="7" id="KW-0547">Nucleotide-binding</keyword>
<dbReference type="GO" id="GO:0043564">
    <property type="term" value="C:Ku70:Ku80 complex"/>
    <property type="evidence" value="ECO:0007669"/>
    <property type="project" value="InterPro"/>
</dbReference>
<evidence type="ECO:0000256" key="2">
    <source>
        <dbReference type="ARBA" id="ARBA00004574"/>
    </source>
</evidence>
<comment type="subcellular location">
    <subcellularLocation>
        <location evidence="2">Chromosome</location>
        <location evidence="2">Telomere</location>
    </subcellularLocation>
    <subcellularLocation>
        <location evidence="1">Nucleus</location>
    </subcellularLocation>
</comment>
<dbReference type="GO" id="GO:0000723">
    <property type="term" value="P:telomere maintenance"/>
    <property type="evidence" value="ECO:0007669"/>
    <property type="project" value="InterPro"/>
</dbReference>
<dbReference type="EMBL" id="AACS02000001">
    <property type="protein sequence ID" value="EAU93320.2"/>
    <property type="molecule type" value="Genomic_DNA"/>
</dbReference>
<evidence type="ECO:0000256" key="3">
    <source>
        <dbReference type="ARBA" id="ARBA00007726"/>
    </source>
</evidence>
<organism evidence="20 21">
    <name type="scientific">Coprinopsis cinerea (strain Okayama-7 / 130 / ATCC MYA-4618 / FGSC 9003)</name>
    <name type="common">Inky cap fungus</name>
    <name type="synonym">Hormographiella aspergillata</name>
    <dbReference type="NCBI Taxonomy" id="240176"/>
    <lineage>
        <taxon>Eukaryota</taxon>
        <taxon>Fungi</taxon>
        <taxon>Dikarya</taxon>
        <taxon>Basidiomycota</taxon>
        <taxon>Agaricomycotina</taxon>
        <taxon>Agaricomycetes</taxon>
        <taxon>Agaricomycetidae</taxon>
        <taxon>Agaricales</taxon>
        <taxon>Agaricineae</taxon>
        <taxon>Psathyrellaceae</taxon>
        <taxon>Coprinopsis</taxon>
    </lineage>
</organism>
<sequence length="855" mass="96579">MPAERAGYTVSMFLVDVSSTMAEKRTIELPPGPDGELRTTEITNLEWALRYVKYKVQEMIFHGRKTDQCGVYLFGSEVTNNLVNKKQGGYDHIQEYIKIGTPNIGTLAKIDEITTSDLSGDRNKKTWTRKIFLITDGERPIEIEDWQDIVNSMLTNDVRLTVVGIDFDDEEGGYVYPEKSFHKKANEDFFKEFVDAMGDNGVLGTLEFALQEVVRPEPKQVKSTPVPTVLRIGDPDYKPDEAMTITVRATKCTALVRPASLKKYALREITEEDMAVDEDEERKAIFKQLKMRTEYYVDRNAGGDDEDENVKMEDDEDEGLLLEGSAGPVEKKNKEENWERIEKEELVKGFKYGTTYAPCPDGQFPKLQTVKGIDIMGFFPSKNFRRELSMGEVTYIWPGTNAPDQLALSSLIQAMYNSQKYAIARWVLRDNSDPKMGVLAPCVWDNIDCLLWVRMPFADDVRKYVFGSLDTLVNKKGEVVEEHPYLPTQEQQEAMDNWVDKMELGDAGDKDEEGNRMPWFDTSSSFNPAVHRIKQAIFHSAVVSDVTTDPLPPPHPELLTYFEPPKRVLKRSRDALEECKKVFAVKEVPKRTAKSKKDEHTHGLEEEDSILLLDAKKPAPPSRSQTLVQAESSSNVYAKGEPSTPHKKVEKTKPAANDDDSVTEDESGEEDYVLLDAKPKNAPLPTPARSVSPAPRSKGKQPSSSKSRDGDEDDEDAMDIDTGRAPGRIISSTYPLRDFKKNISQGDVVSKAVEDLGEVIKEVVMKPFTKRREDEMVECMRVLRGTCREEDEIDAWNAFITDLKKKCLSKPGNPKFWAKVQEVGGKELGLIGEKEAKRFGGTSQYTERQVEEFMA</sequence>
<keyword evidence="14" id="KW-0233">DNA recombination</keyword>
<evidence type="ECO:0000256" key="15">
    <source>
        <dbReference type="ARBA" id="ARBA00023204"/>
    </source>
</evidence>
<keyword evidence="13" id="KW-0238">DNA-binding</keyword>
<evidence type="ECO:0000256" key="4">
    <source>
        <dbReference type="ARBA" id="ARBA00012551"/>
    </source>
</evidence>
<evidence type="ECO:0000256" key="9">
    <source>
        <dbReference type="ARBA" id="ARBA00022801"/>
    </source>
</evidence>
<evidence type="ECO:0000256" key="1">
    <source>
        <dbReference type="ARBA" id="ARBA00004123"/>
    </source>
</evidence>
<proteinExistence type="inferred from homology"/>
<evidence type="ECO:0000256" key="11">
    <source>
        <dbReference type="ARBA" id="ARBA00022840"/>
    </source>
</evidence>
<keyword evidence="10" id="KW-0347">Helicase</keyword>
<dbReference type="Gene3D" id="1.25.40.240">
    <property type="entry name" value="Ku, C-terminal domain"/>
    <property type="match status" value="1"/>
</dbReference>
<accession>A8N0T6</accession>
<keyword evidence="21" id="KW-1185">Reference proteome</keyword>
<dbReference type="GO" id="GO:0006310">
    <property type="term" value="P:DNA recombination"/>
    <property type="evidence" value="ECO:0007669"/>
    <property type="project" value="UniProtKB-KW"/>
</dbReference>
<name>A8N0T6_COPC7</name>
<dbReference type="Gene3D" id="3.40.50.410">
    <property type="entry name" value="von Willebrand factor, type A domain"/>
    <property type="match status" value="1"/>
</dbReference>
<dbReference type="InterPro" id="IPR005161">
    <property type="entry name" value="Ku_N"/>
</dbReference>
<dbReference type="CDD" id="cd00873">
    <property type="entry name" value="KU80"/>
    <property type="match status" value="1"/>
</dbReference>
<feature type="region of interest" description="Disordered" evidence="18">
    <location>
        <begin position="590"/>
        <end position="729"/>
    </location>
</feature>
<dbReference type="VEuPathDB" id="FungiDB:CC1G_08633"/>
<dbReference type="SUPFAM" id="SSF100939">
    <property type="entry name" value="SPOC domain-like"/>
    <property type="match status" value="1"/>
</dbReference>
<dbReference type="FunCoup" id="A8N0T6">
    <property type="interactions" value="438"/>
</dbReference>
<evidence type="ECO:0000256" key="17">
    <source>
        <dbReference type="ARBA" id="ARBA00031847"/>
    </source>
</evidence>
<evidence type="ECO:0000256" key="12">
    <source>
        <dbReference type="ARBA" id="ARBA00022895"/>
    </source>
</evidence>
<dbReference type="GO" id="GO:0000781">
    <property type="term" value="C:chromosome, telomeric region"/>
    <property type="evidence" value="ECO:0007669"/>
    <property type="project" value="UniProtKB-SubCell"/>
</dbReference>
<evidence type="ECO:0000256" key="13">
    <source>
        <dbReference type="ARBA" id="ARBA00023125"/>
    </source>
</evidence>
<dbReference type="InterPro" id="IPR036465">
    <property type="entry name" value="vWFA_dom_sf"/>
</dbReference>
<keyword evidence="8" id="KW-0227">DNA damage</keyword>
<dbReference type="InterPro" id="IPR024193">
    <property type="entry name" value="Ku80"/>
</dbReference>
<dbReference type="GO" id="GO:0003678">
    <property type="term" value="F:DNA helicase activity"/>
    <property type="evidence" value="ECO:0007669"/>
    <property type="project" value="UniProtKB-EC"/>
</dbReference>
<dbReference type="InParanoid" id="A8N0T6"/>
<dbReference type="KEGG" id="cci:CC1G_08633"/>
<dbReference type="Pfam" id="PF08785">
    <property type="entry name" value="Ku_PK_bind"/>
    <property type="match status" value="1"/>
</dbReference>
<comment type="caution">
    <text evidence="20">The sequence shown here is derived from an EMBL/GenBank/DDBJ whole genome shotgun (WGS) entry which is preliminary data.</text>
</comment>
<evidence type="ECO:0000256" key="8">
    <source>
        <dbReference type="ARBA" id="ARBA00022763"/>
    </source>
</evidence>